<dbReference type="Gene3D" id="2.40.170.20">
    <property type="entry name" value="TonB-dependent receptor, beta-barrel domain"/>
    <property type="match status" value="1"/>
</dbReference>
<evidence type="ECO:0000313" key="12">
    <source>
        <dbReference type="Proteomes" id="UP000676776"/>
    </source>
</evidence>
<dbReference type="InterPro" id="IPR039426">
    <property type="entry name" value="TonB-dep_rcpt-like"/>
</dbReference>
<dbReference type="Pfam" id="PF07715">
    <property type="entry name" value="Plug"/>
    <property type="match status" value="1"/>
</dbReference>
<evidence type="ECO:0000256" key="6">
    <source>
        <dbReference type="ARBA" id="ARBA00023237"/>
    </source>
</evidence>
<comment type="caution">
    <text evidence="11">The sequence shown here is derived from an EMBL/GenBank/DDBJ whole genome shotgun (WGS) entry which is preliminary data.</text>
</comment>
<evidence type="ECO:0000256" key="5">
    <source>
        <dbReference type="ARBA" id="ARBA00023136"/>
    </source>
</evidence>
<keyword evidence="4 7" id="KW-0812">Transmembrane</keyword>
<evidence type="ECO:0000256" key="8">
    <source>
        <dbReference type="SAM" id="SignalP"/>
    </source>
</evidence>
<keyword evidence="11" id="KW-0675">Receptor</keyword>
<evidence type="ECO:0000256" key="4">
    <source>
        <dbReference type="ARBA" id="ARBA00022692"/>
    </source>
</evidence>
<keyword evidence="6 7" id="KW-0998">Cell outer membrane</keyword>
<dbReference type="RefSeq" id="WP_208154561.1">
    <property type="nucleotide sequence ID" value="NZ_JAGEVF010000008.1"/>
</dbReference>
<evidence type="ECO:0000256" key="1">
    <source>
        <dbReference type="ARBA" id="ARBA00004571"/>
    </source>
</evidence>
<dbReference type="Pfam" id="PF16344">
    <property type="entry name" value="FecR_C"/>
    <property type="match status" value="1"/>
</dbReference>
<feature type="signal peptide" evidence="8">
    <location>
        <begin position="1"/>
        <end position="23"/>
    </location>
</feature>
<dbReference type="PROSITE" id="PS52016">
    <property type="entry name" value="TONB_DEPENDENT_REC_3"/>
    <property type="match status" value="1"/>
</dbReference>
<feature type="domain" description="Protein FecR C-terminal" evidence="10">
    <location>
        <begin position="27"/>
        <end position="92"/>
    </location>
</feature>
<dbReference type="Proteomes" id="UP000676776">
    <property type="component" value="Unassembled WGS sequence"/>
</dbReference>
<name>A0ABS3T372_9FLAO</name>
<dbReference type="EMBL" id="JAGEVF010000008">
    <property type="protein sequence ID" value="MBO3117195.1"/>
    <property type="molecule type" value="Genomic_DNA"/>
</dbReference>
<feature type="domain" description="TonB-dependent receptor plug" evidence="9">
    <location>
        <begin position="145"/>
        <end position="219"/>
    </location>
</feature>
<dbReference type="InterPro" id="IPR037066">
    <property type="entry name" value="Plug_dom_sf"/>
</dbReference>
<dbReference type="Gene3D" id="2.170.130.10">
    <property type="entry name" value="TonB-dependent receptor, plug domain"/>
    <property type="match status" value="1"/>
</dbReference>
<proteinExistence type="inferred from homology"/>
<dbReference type="Gene3D" id="3.55.50.30">
    <property type="match status" value="1"/>
</dbReference>
<sequence>MNKLLRSILICIFVLSSFGSVNCQIKDKVSLRTLITELETRYNVRFSFADKTIDGISIAPTLGDLTLDEALKALSKSTGLNFKKLSKRFITISEKNNSSLENIQKLQEVVVTNYLTKGLSKTISGSVDFQRSAFEIFPGLIEPDVLQIAQKLPGILSVDEKISNINVRGGTNDQNLILFDGIRMYQSGHFFGLISGFNPYLTETLDISKNGTSAKYGDGVSSLFSIQTSDELSSSIKGSAGLNMISADGLIAVPISKKITLRVAARRSFTDVFKSATFDAYFDRIFRDSELNAINDASTQLNVDDAFLFHDINAKLIYDISATSKLRVNVLNLYNNLDYNQIFTSNTNENIEQRSSINQASLGVGVNYSKMWQNGLSTSIQAYFSNYDLDADNAKVTMGQKLIQENEVDDYGIRLDATKTFESFKFLAGYQFNEVGVSNLEEVTNPDFRSFIKEVIRTHALFSEVEWYSNSKSSFVRLGLRGNYFEKFSKLNIEPRLVINQKFFKDFRLEVIGELKSQSLTQIIDLQQDFFGIEKRRWQLADEENVPIINSQQVSLGLSYSKLGWVISAEAYYKNVDNITARSQGFQNQFQFIDDVGSYSVTGVDVLINKRFKHLSTWLGYTFSNNDYRFMRLNEGNSFANTLDVRHVANASVTYNTEHLKIGIGLNWHSGRPYTAVSEIQNPNNTTIEFDEPNEARLPSYFRTDFSALYNFKLSDKANAQIGASIWNVFNRTNIINRFYSLEGTNTIVQVDNRALEFTPNFSFRVNF</sequence>
<evidence type="ECO:0000259" key="10">
    <source>
        <dbReference type="Pfam" id="PF16344"/>
    </source>
</evidence>
<keyword evidence="12" id="KW-1185">Reference proteome</keyword>
<comment type="subcellular location">
    <subcellularLocation>
        <location evidence="1 7">Cell outer membrane</location>
        <topology evidence="1 7">Multi-pass membrane protein</topology>
    </subcellularLocation>
</comment>
<dbReference type="InterPro" id="IPR036942">
    <property type="entry name" value="Beta-barrel_TonB_sf"/>
</dbReference>
<dbReference type="InterPro" id="IPR032508">
    <property type="entry name" value="FecR_C"/>
</dbReference>
<comment type="similarity">
    <text evidence="7">Belongs to the TonB-dependent receptor family.</text>
</comment>
<keyword evidence="8" id="KW-0732">Signal</keyword>
<dbReference type="SUPFAM" id="SSF56935">
    <property type="entry name" value="Porins"/>
    <property type="match status" value="1"/>
</dbReference>
<protein>
    <submittedName>
        <fullName evidence="11">TonB-dependent receptor plug domain-containing protein</fullName>
    </submittedName>
</protein>
<evidence type="ECO:0000256" key="7">
    <source>
        <dbReference type="PROSITE-ProRule" id="PRU01360"/>
    </source>
</evidence>
<evidence type="ECO:0000256" key="3">
    <source>
        <dbReference type="ARBA" id="ARBA00022452"/>
    </source>
</evidence>
<keyword evidence="2 7" id="KW-0813">Transport</keyword>
<reference evidence="11 12" key="1">
    <citation type="submission" date="2021-03" db="EMBL/GenBank/DDBJ databases">
        <title>Winogradskyella sp. nov., isolated from costal sediment.</title>
        <authorList>
            <person name="Gao C."/>
        </authorList>
    </citation>
    <scope>NUCLEOTIDE SEQUENCE [LARGE SCALE GENOMIC DNA]</scope>
    <source>
        <strain evidence="11 12">DF17</strain>
    </source>
</reference>
<evidence type="ECO:0000259" key="9">
    <source>
        <dbReference type="Pfam" id="PF07715"/>
    </source>
</evidence>
<feature type="chain" id="PRO_5047290341" evidence="8">
    <location>
        <begin position="24"/>
        <end position="768"/>
    </location>
</feature>
<evidence type="ECO:0000313" key="11">
    <source>
        <dbReference type="EMBL" id="MBO3117195.1"/>
    </source>
</evidence>
<accession>A0ABS3T372</accession>
<keyword evidence="5 7" id="KW-0472">Membrane</keyword>
<organism evidence="11 12">
    <name type="scientific">Winogradskyella pelagia</name>
    <dbReference type="NCBI Taxonomy" id="2819984"/>
    <lineage>
        <taxon>Bacteria</taxon>
        <taxon>Pseudomonadati</taxon>
        <taxon>Bacteroidota</taxon>
        <taxon>Flavobacteriia</taxon>
        <taxon>Flavobacteriales</taxon>
        <taxon>Flavobacteriaceae</taxon>
        <taxon>Winogradskyella</taxon>
    </lineage>
</organism>
<dbReference type="InterPro" id="IPR012910">
    <property type="entry name" value="Plug_dom"/>
</dbReference>
<gene>
    <name evidence="11" type="ORF">J4050_10580</name>
</gene>
<evidence type="ECO:0000256" key="2">
    <source>
        <dbReference type="ARBA" id="ARBA00022448"/>
    </source>
</evidence>
<keyword evidence="3 7" id="KW-1134">Transmembrane beta strand</keyword>